<evidence type="ECO:0000259" key="4">
    <source>
        <dbReference type="PROSITE" id="PS50995"/>
    </source>
</evidence>
<dbReference type="Proteomes" id="UP000327478">
    <property type="component" value="Chromosome"/>
</dbReference>
<dbReference type="GO" id="GO:0003677">
    <property type="term" value="F:DNA binding"/>
    <property type="evidence" value="ECO:0007669"/>
    <property type="project" value="UniProtKB-KW"/>
</dbReference>
<evidence type="ECO:0000256" key="1">
    <source>
        <dbReference type="ARBA" id="ARBA00023015"/>
    </source>
</evidence>
<dbReference type="SMART" id="SM00347">
    <property type="entry name" value="HTH_MARR"/>
    <property type="match status" value="1"/>
</dbReference>
<sequence length="146" mass="17052">MDMSSRFRFTLLRCARLMSDEINTVLLPHQLNYSLWQTLVILHLNKDCTALDIAKELSISKPAVTKRLNHLTDLGCIQQIPLPDKRQKQLSLSEFGEQLFQECSQEIDDLEVELLKPFDRSELKQSHQFISQLLNSLQHRKEPIHE</sequence>
<keyword evidence="1" id="KW-0805">Transcription regulation</keyword>
<organism evidence="5 8">
    <name type="scientific">Acinetobacter wanghuae</name>
    <dbReference type="NCBI Taxonomy" id="2662362"/>
    <lineage>
        <taxon>Bacteria</taxon>
        <taxon>Pseudomonadati</taxon>
        <taxon>Pseudomonadota</taxon>
        <taxon>Gammaproteobacteria</taxon>
        <taxon>Moraxellales</taxon>
        <taxon>Moraxellaceae</taxon>
        <taxon>Acinetobacter</taxon>
    </lineage>
</organism>
<dbReference type="PANTHER" id="PTHR42756">
    <property type="entry name" value="TRANSCRIPTIONAL REGULATOR, MARR"/>
    <property type="match status" value="1"/>
</dbReference>
<dbReference type="Gene3D" id="1.10.10.10">
    <property type="entry name" value="Winged helix-like DNA-binding domain superfamily/Winged helix DNA-binding domain"/>
    <property type="match status" value="1"/>
</dbReference>
<dbReference type="AlphaFoldDB" id="A0A5Q0P5Z6"/>
<dbReference type="PRINTS" id="PR00598">
    <property type="entry name" value="HTHMARR"/>
</dbReference>
<dbReference type="InterPro" id="IPR036390">
    <property type="entry name" value="WH_DNA-bd_sf"/>
</dbReference>
<dbReference type="EMBL" id="CP045650">
    <property type="protein sequence ID" value="QGA11128.1"/>
    <property type="molecule type" value="Genomic_DNA"/>
</dbReference>
<dbReference type="PROSITE" id="PS50995">
    <property type="entry name" value="HTH_MARR_2"/>
    <property type="match status" value="1"/>
</dbReference>
<accession>A0A5Q0P5Z6</accession>
<dbReference type="EMBL" id="WITK01000014">
    <property type="protein sequence ID" value="MQW92531.1"/>
    <property type="molecule type" value="Genomic_DNA"/>
</dbReference>
<evidence type="ECO:0000313" key="7">
    <source>
        <dbReference type="Proteomes" id="UP000327478"/>
    </source>
</evidence>
<evidence type="ECO:0000313" key="8">
    <source>
        <dbReference type="Proteomes" id="UP000480556"/>
    </source>
</evidence>
<dbReference type="Proteomes" id="UP000480556">
    <property type="component" value="Unassembled WGS sequence"/>
</dbReference>
<proteinExistence type="predicted"/>
<dbReference type="InterPro" id="IPR000835">
    <property type="entry name" value="HTH_MarR-typ"/>
</dbReference>
<gene>
    <name evidence="6" type="ORF">GFH30_06860</name>
    <name evidence="5" type="ORF">GHJ48_09050</name>
</gene>
<keyword evidence="2" id="KW-0238">DNA-binding</keyword>
<feature type="domain" description="HTH marR-type" evidence="4">
    <location>
        <begin position="4"/>
        <end position="135"/>
    </location>
</feature>
<reference evidence="7 8" key="1">
    <citation type="submission" date="2019-10" db="EMBL/GenBank/DDBJ databases">
        <authorList>
            <person name="Dong K."/>
        </authorList>
    </citation>
    <scope>NUCLEOTIDE SEQUENCE [LARGE SCALE GENOMIC DNA]</scope>
    <source>
        <strain evidence="7">dk386</strain>
        <strain evidence="6">Dk386</strain>
        <strain evidence="5">Dk771</strain>
        <strain evidence="8">dk771</strain>
    </source>
</reference>
<keyword evidence="3" id="KW-0804">Transcription</keyword>
<protein>
    <submittedName>
        <fullName evidence="5">MarR family transcriptional regulator</fullName>
    </submittedName>
</protein>
<dbReference type="SUPFAM" id="SSF46785">
    <property type="entry name" value="Winged helix' DNA-binding domain"/>
    <property type="match status" value="1"/>
</dbReference>
<name>A0A5Q0P5Z6_9GAMM</name>
<dbReference type="PANTHER" id="PTHR42756:SF1">
    <property type="entry name" value="TRANSCRIPTIONAL REPRESSOR OF EMRAB OPERON"/>
    <property type="match status" value="1"/>
</dbReference>
<dbReference type="GO" id="GO:0003700">
    <property type="term" value="F:DNA-binding transcription factor activity"/>
    <property type="evidence" value="ECO:0007669"/>
    <property type="project" value="InterPro"/>
</dbReference>
<evidence type="ECO:0000256" key="2">
    <source>
        <dbReference type="ARBA" id="ARBA00023125"/>
    </source>
</evidence>
<evidence type="ECO:0000313" key="5">
    <source>
        <dbReference type="EMBL" id="MQW92531.1"/>
    </source>
</evidence>
<keyword evidence="7" id="KW-1185">Reference proteome</keyword>
<evidence type="ECO:0000256" key="3">
    <source>
        <dbReference type="ARBA" id="ARBA00023163"/>
    </source>
</evidence>
<evidence type="ECO:0000313" key="6">
    <source>
        <dbReference type="EMBL" id="QGA11128.1"/>
    </source>
</evidence>
<dbReference type="InterPro" id="IPR036388">
    <property type="entry name" value="WH-like_DNA-bd_sf"/>
</dbReference>
<dbReference type="Pfam" id="PF12802">
    <property type="entry name" value="MarR_2"/>
    <property type="match status" value="1"/>
</dbReference>